<protein>
    <submittedName>
        <fullName evidence="2">Uncharacterized protein</fullName>
    </submittedName>
</protein>
<evidence type="ECO:0000313" key="3">
    <source>
        <dbReference type="Proteomes" id="UP000439113"/>
    </source>
</evidence>
<dbReference type="EMBL" id="WNKS01000008">
    <property type="protein sequence ID" value="MTV31514.1"/>
    <property type="molecule type" value="Genomic_DNA"/>
</dbReference>
<dbReference type="OrthoDB" id="8455659at2"/>
<name>A0A6N8DRS0_RHOAC</name>
<reference evidence="2 3" key="1">
    <citation type="submission" date="2019-11" db="EMBL/GenBank/DDBJ databases">
        <title>Whole-genome sequence of a Rhodoblastus acidophilus DSM 142.</title>
        <authorList>
            <person name="Kyndt J.A."/>
            <person name="Meyer T.E."/>
        </authorList>
    </citation>
    <scope>NUCLEOTIDE SEQUENCE [LARGE SCALE GENOMIC DNA]</scope>
    <source>
        <strain evidence="2 3">DSM 142</strain>
    </source>
</reference>
<sequence>MLPFLPTSSTTLAPKSPDDLTSWSEAPVCDRLFGLYSTAFSETDRARQAARLHWSCWRAYLRQLASQGRASRQALAHIIEESHVNPAVIDRADAVVVDELTDLVLHRYRRAPEQAKDYITRLVSAAAQVAQARAA</sequence>
<evidence type="ECO:0000313" key="2">
    <source>
        <dbReference type="EMBL" id="MTV31514.1"/>
    </source>
</evidence>
<dbReference type="RefSeq" id="WP_155446195.1">
    <property type="nucleotide sequence ID" value="NZ_JAOQNR010000009.1"/>
</dbReference>
<comment type="caution">
    <text evidence="2">The sequence shown here is derived from an EMBL/GenBank/DDBJ whole genome shotgun (WGS) entry which is preliminary data.</text>
</comment>
<organism evidence="2 3">
    <name type="scientific">Rhodoblastus acidophilus</name>
    <name type="common">Rhodopseudomonas acidophila</name>
    <dbReference type="NCBI Taxonomy" id="1074"/>
    <lineage>
        <taxon>Bacteria</taxon>
        <taxon>Pseudomonadati</taxon>
        <taxon>Pseudomonadota</taxon>
        <taxon>Alphaproteobacteria</taxon>
        <taxon>Hyphomicrobiales</taxon>
        <taxon>Rhodoblastaceae</taxon>
        <taxon>Rhodoblastus</taxon>
    </lineage>
</organism>
<proteinExistence type="predicted"/>
<feature type="region of interest" description="Disordered" evidence="1">
    <location>
        <begin position="1"/>
        <end position="20"/>
    </location>
</feature>
<evidence type="ECO:0000256" key="1">
    <source>
        <dbReference type="SAM" id="MobiDB-lite"/>
    </source>
</evidence>
<gene>
    <name evidence="2" type="ORF">GJ654_10955</name>
</gene>
<dbReference type="AlphaFoldDB" id="A0A6N8DRS0"/>
<accession>A0A6N8DRS0</accession>
<dbReference type="Proteomes" id="UP000439113">
    <property type="component" value="Unassembled WGS sequence"/>
</dbReference>